<evidence type="ECO:0000256" key="8">
    <source>
        <dbReference type="RuleBase" id="RU363041"/>
    </source>
</evidence>
<keyword evidence="5 8" id="KW-0812">Transmembrane</keyword>
<sequence>MPGWLHLPDLLVLLVAEPTLVVAYVVFGMVGFGTTLVSAPLLAHVLPLSTVVPALALTDFVASWTNGLRLGAHVVRKEVLRLVPAMVIGSALGAWLLFAVPVPTLMLLLGVFVVLYALNGLRPKAPQPPLAAGWAWWYGGAGGVLSALFGAGGWVYSMYLLRRLEDPQQIRATQTAVLTISSTIRVGLFLVAGTYFNPALLLLVLALLPAMVLGLYIGHRITLRLDRKRFLQVLYGVLLLTGGSLVWRVL</sequence>
<feature type="transmembrane region" description="Helical" evidence="8">
    <location>
        <begin position="199"/>
        <end position="218"/>
    </location>
</feature>
<feature type="transmembrane region" description="Helical" evidence="8">
    <location>
        <begin position="12"/>
        <end position="35"/>
    </location>
</feature>
<dbReference type="EMBL" id="JBHSMF010000010">
    <property type="protein sequence ID" value="MFC5500116.1"/>
    <property type="molecule type" value="Genomic_DNA"/>
</dbReference>
<feature type="transmembrane region" description="Helical" evidence="8">
    <location>
        <begin position="230"/>
        <end position="249"/>
    </location>
</feature>
<evidence type="ECO:0000256" key="7">
    <source>
        <dbReference type="ARBA" id="ARBA00023136"/>
    </source>
</evidence>
<evidence type="ECO:0000313" key="10">
    <source>
        <dbReference type="Proteomes" id="UP001596037"/>
    </source>
</evidence>
<evidence type="ECO:0000256" key="1">
    <source>
        <dbReference type="ARBA" id="ARBA00004651"/>
    </source>
</evidence>
<evidence type="ECO:0000256" key="4">
    <source>
        <dbReference type="ARBA" id="ARBA00022475"/>
    </source>
</evidence>
<evidence type="ECO:0000256" key="2">
    <source>
        <dbReference type="ARBA" id="ARBA00009142"/>
    </source>
</evidence>
<keyword evidence="10" id="KW-1185">Reference proteome</keyword>
<dbReference type="Proteomes" id="UP001596037">
    <property type="component" value="Unassembled WGS sequence"/>
</dbReference>
<reference evidence="10" key="1">
    <citation type="journal article" date="2019" name="Int. J. Syst. Evol. Microbiol.">
        <title>The Global Catalogue of Microorganisms (GCM) 10K type strain sequencing project: providing services to taxonomists for standard genome sequencing and annotation.</title>
        <authorList>
            <consortium name="The Broad Institute Genomics Platform"/>
            <consortium name="The Broad Institute Genome Sequencing Center for Infectious Disease"/>
            <person name="Wu L."/>
            <person name="Ma J."/>
        </authorList>
    </citation>
    <scope>NUCLEOTIDE SEQUENCE [LARGE SCALE GENOMIC DNA]</scope>
    <source>
        <strain evidence="10">CCUG 57401</strain>
    </source>
</reference>
<dbReference type="PANTHER" id="PTHR30269">
    <property type="entry name" value="TRANSMEMBRANE PROTEIN YFCA"/>
    <property type="match status" value="1"/>
</dbReference>
<gene>
    <name evidence="9" type="ORF">ACFPOE_21415</name>
</gene>
<feature type="transmembrane region" description="Helical" evidence="8">
    <location>
        <begin position="173"/>
        <end position="193"/>
    </location>
</feature>
<organism evidence="9 10">
    <name type="scientific">Caenimonas terrae</name>
    <dbReference type="NCBI Taxonomy" id="696074"/>
    <lineage>
        <taxon>Bacteria</taxon>
        <taxon>Pseudomonadati</taxon>
        <taxon>Pseudomonadota</taxon>
        <taxon>Betaproteobacteria</taxon>
        <taxon>Burkholderiales</taxon>
        <taxon>Comamonadaceae</taxon>
        <taxon>Caenimonas</taxon>
    </lineage>
</organism>
<evidence type="ECO:0000256" key="6">
    <source>
        <dbReference type="ARBA" id="ARBA00022989"/>
    </source>
</evidence>
<dbReference type="Pfam" id="PF01925">
    <property type="entry name" value="TauE"/>
    <property type="match status" value="1"/>
</dbReference>
<protein>
    <recommendedName>
        <fullName evidence="8">Probable membrane transporter protein</fullName>
    </recommendedName>
</protein>
<dbReference type="InterPro" id="IPR002781">
    <property type="entry name" value="TM_pro_TauE-like"/>
</dbReference>
<dbReference type="RefSeq" id="WP_376852359.1">
    <property type="nucleotide sequence ID" value="NZ_JBHSMF010000010.1"/>
</dbReference>
<keyword evidence="3" id="KW-0813">Transport</keyword>
<comment type="subcellular location">
    <subcellularLocation>
        <location evidence="1 8">Cell membrane</location>
        <topology evidence="1 8">Multi-pass membrane protein</topology>
    </subcellularLocation>
</comment>
<evidence type="ECO:0000256" key="5">
    <source>
        <dbReference type="ARBA" id="ARBA00022692"/>
    </source>
</evidence>
<comment type="similarity">
    <text evidence="2 8">Belongs to the 4-toluene sulfonate uptake permease (TSUP) (TC 2.A.102) family.</text>
</comment>
<keyword evidence="7 8" id="KW-0472">Membrane</keyword>
<comment type="caution">
    <text evidence="9">The sequence shown here is derived from an EMBL/GenBank/DDBJ whole genome shotgun (WGS) entry which is preliminary data.</text>
</comment>
<proteinExistence type="inferred from homology"/>
<feature type="transmembrane region" description="Helical" evidence="8">
    <location>
        <begin position="136"/>
        <end position="161"/>
    </location>
</feature>
<dbReference type="PANTHER" id="PTHR30269:SF32">
    <property type="entry name" value="MEMBRANE TRANSPORTER PROTEIN-RELATED"/>
    <property type="match status" value="1"/>
</dbReference>
<evidence type="ECO:0000313" key="9">
    <source>
        <dbReference type="EMBL" id="MFC5500116.1"/>
    </source>
</evidence>
<keyword evidence="4 8" id="KW-1003">Cell membrane</keyword>
<evidence type="ECO:0000256" key="3">
    <source>
        <dbReference type="ARBA" id="ARBA00022448"/>
    </source>
</evidence>
<keyword evidence="6 8" id="KW-1133">Transmembrane helix</keyword>
<feature type="transmembrane region" description="Helical" evidence="8">
    <location>
        <begin position="83"/>
        <end position="116"/>
    </location>
</feature>
<dbReference type="InterPro" id="IPR052017">
    <property type="entry name" value="TSUP"/>
</dbReference>
<accession>A0ABW0NHQ9</accession>
<name>A0ABW0NHQ9_9BURK</name>